<reference evidence="5" key="1">
    <citation type="submission" date="2013-01" db="EMBL/GenBank/DDBJ databases">
        <title>Draft Genome Sequence of a Mulberry Tree, Morus notabilis C.K. Schneid.</title>
        <authorList>
            <person name="He N."/>
            <person name="Zhao S."/>
        </authorList>
    </citation>
    <scope>NUCLEOTIDE SEQUENCE</scope>
</reference>
<organism evidence="4 5">
    <name type="scientific">Morus notabilis</name>
    <dbReference type="NCBI Taxonomy" id="981085"/>
    <lineage>
        <taxon>Eukaryota</taxon>
        <taxon>Viridiplantae</taxon>
        <taxon>Streptophyta</taxon>
        <taxon>Embryophyta</taxon>
        <taxon>Tracheophyta</taxon>
        <taxon>Spermatophyta</taxon>
        <taxon>Magnoliopsida</taxon>
        <taxon>eudicotyledons</taxon>
        <taxon>Gunneridae</taxon>
        <taxon>Pentapetalae</taxon>
        <taxon>rosids</taxon>
        <taxon>fabids</taxon>
        <taxon>Rosales</taxon>
        <taxon>Moraceae</taxon>
        <taxon>Moreae</taxon>
        <taxon>Morus</taxon>
    </lineage>
</organism>
<evidence type="ECO:0000256" key="1">
    <source>
        <dbReference type="ARBA" id="ARBA00004123"/>
    </source>
</evidence>
<dbReference type="InterPro" id="IPR024097">
    <property type="entry name" value="bHLH_ZIP_TF"/>
</dbReference>
<dbReference type="EMBL" id="KE343883">
    <property type="protein sequence ID" value="EXB44915.1"/>
    <property type="molecule type" value="Genomic_DNA"/>
</dbReference>
<evidence type="ECO:0000256" key="2">
    <source>
        <dbReference type="ARBA" id="ARBA00023242"/>
    </source>
</evidence>
<gene>
    <name evidence="4" type="ORF">L484_026501</name>
</gene>
<dbReference type="GO" id="GO:0003700">
    <property type="term" value="F:DNA-binding transcription factor activity"/>
    <property type="evidence" value="ECO:0007669"/>
    <property type="project" value="TreeGrafter"/>
</dbReference>
<dbReference type="PANTHER" id="PTHR12565:SF458">
    <property type="entry name" value="TRANSCRIPTION FACTOR BHLH49"/>
    <property type="match status" value="1"/>
</dbReference>
<comment type="subcellular location">
    <subcellularLocation>
        <location evidence="1">Nucleus</location>
    </subcellularLocation>
</comment>
<evidence type="ECO:0000313" key="4">
    <source>
        <dbReference type="EMBL" id="EXB44915.1"/>
    </source>
</evidence>
<dbReference type="GO" id="GO:0005634">
    <property type="term" value="C:nucleus"/>
    <property type="evidence" value="ECO:0007669"/>
    <property type="project" value="UniProtKB-SubCell"/>
</dbReference>
<keyword evidence="5" id="KW-1185">Reference proteome</keyword>
<feature type="region of interest" description="Disordered" evidence="3">
    <location>
        <begin position="55"/>
        <end position="83"/>
    </location>
</feature>
<feature type="compositionally biased region" description="Polar residues" evidence="3">
    <location>
        <begin position="71"/>
        <end position="83"/>
    </location>
</feature>
<protein>
    <submittedName>
        <fullName evidence="4">Uncharacterized protein</fullName>
    </submittedName>
</protein>
<dbReference type="PANTHER" id="PTHR12565">
    <property type="entry name" value="STEROL REGULATORY ELEMENT-BINDING PROTEIN"/>
    <property type="match status" value="1"/>
</dbReference>
<dbReference type="AlphaFoldDB" id="W9QNS9"/>
<dbReference type="Proteomes" id="UP000030645">
    <property type="component" value="Unassembled WGS sequence"/>
</dbReference>
<proteinExistence type="predicted"/>
<keyword evidence="2" id="KW-0539">Nucleus</keyword>
<evidence type="ECO:0000256" key="3">
    <source>
        <dbReference type="SAM" id="MobiDB-lite"/>
    </source>
</evidence>
<name>W9QNS9_9ROSA</name>
<sequence length="474" mass="54060">MQLQQTTLMSLISDLSCVHSSMKLDSLDIKKHQLSVATPNHELEVPETFWYEAPENENSKGERQGVRRSLYSPSSGLHTTNTSFSTEWRSQKKIILLQEELNKFARKSAFSVSGTGGKLISSISLETWEAPSRRFPPGHLQADYWLVEKADWKQDKKIAPIELYREETTDDSGDRDLRGGGGRNLGFPCLIPVILVVVPFRYIHVDYAFDRMSALPFPNVSERILILIEPKELHNNMVNQQRNNTEPQQKGDQKVQLPTRLVENVENKGFKLQNLQKKNTFRPDLEEARRVNRKRSARGGSFFRTSYLDAARSLVSGKAMMLVQIISYIQSPQRQVELLLMKLETVKPRLDFNLEGLLAKDTSFYAIIRACQQPTSGSRFPSLVSLYTTFLYRGFSPGPVLHLFYYFLQKCLWIILNYNARSNGSLFRQAFPNGVLFCSDIPRQTISSHLTPLPGGIKESTQGLYRPSHVKVDP</sequence>
<accession>W9QNS9</accession>
<evidence type="ECO:0000313" key="5">
    <source>
        <dbReference type="Proteomes" id="UP000030645"/>
    </source>
</evidence>